<dbReference type="PRINTS" id="PR00420">
    <property type="entry name" value="RNGMNOXGNASE"/>
</dbReference>
<dbReference type="EMBL" id="JAHCVI010000006">
    <property type="protein sequence ID" value="KAG7284461.1"/>
    <property type="molecule type" value="Genomic_DNA"/>
</dbReference>
<keyword evidence="2" id="KW-0285">Flavoprotein</keyword>
<evidence type="ECO:0000256" key="1">
    <source>
        <dbReference type="ARBA" id="ARBA00007992"/>
    </source>
</evidence>
<dbReference type="AlphaFoldDB" id="A0AAD4HV42"/>
<keyword evidence="4" id="KW-0560">Oxidoreductase</keyword>
<sequence length="421" mass="44757">MPAHIAIIGAGITGTTLAIALAARNVPFTVYEQSPRATELGAGLGFGPNAARAMKIVDGTLWETFMRVSTPRDVRRSCAAAGAAAADTSASVEGKVGGDGGVGVGVNGGSEEGVDGLNDGGVQGDGEGEGNEEPVWIEFLDGTADVDPRALEPAFRVAARFGEGHGAVHRAKWLEELMGMVPEGVVQFGKRLESLKEVGGKVVLRFEDGTQAEADAVVGCDGVKSKVREVVVGGEEKEGAKCGYSGKYAYRCMIPMDRAVEEIGRERTAVSSLWWGLFDLANHPLPTFYSGRILVIGDAAHASTPHHGSGAGFCMEDVAVLSSLLEELVKDTDSTPTEILAAVFAAFDASRRERDQWLVQSSRRAADLYEWRLPGTGREHFEAMRKDIEGRQAVCWGVDLDKAIEKARADLKSRLGVPTKE</sequence>
<dbReference type="GO" id="GO:0044550">
    <property type="term" value="P:secondary metabolite biosynthetic process"/>
    <property type="evidence" value="ECO:0007669"/>
    <property type="project" value="TreeGrafter"/>
</dbReference>
<evidence type="ECO:0000259" key="6">
    <source>
        <dbReference type="Pfam" id="PF01494"/>
    </source>
</evidence>
<gene>
    <name evidence="7" type="ORF">NEMBOFW57_010834</name>
</gene>
<protein>
    <recommendedName>
        <fullName evidence="6">FAD-binding domain-containing protein</fullName>
    </recommendedName>
</protein>
<dbReference type="InterPro" id="IPR036188">
    <property type="entry name" value="FAD/NAD-bd_sf"/>
</dbReference>
<dbReference type="InterPro" id="IPR051104">
    <property type="entry name" value="FAD_monoxygenase"/>
</dbReference>
<accession>A0AAD4HV42</accession>
<evidence type="ECO:0000256" key="2">
    <source>
        <dbReference type="ARBA" id="ARBA00022630"/>
    </source>
</evidence>
<evidence type="ECO:0000256" key="3">
    <source>
        <dbReference type="ARBA" id="ARBA00022827"/>
    </source>
</evidence>
<feature type="region of interest" description="Disordered" evidence="5">
    <location>
        <begin position="101"/>
        <end position="130"/>
    </location>
</feature>
<feature type="compositionally biased region" description="Gly residues" evidence="5">
    <location>
        <begin position="101"/>
        <end position="111"/>
    </location>
</feature>
<dbReference type="PANTHER" id="PTHR46720:SF3">
    <property type="entry name" value="FAD-BINDING DOMAIN-CONTAINING PROTEIN-RELATED"/>
    <property type="match status" value="1"/>
</dbReference>
<reference evidence="7" key="1">
    <citation type="submission" date="2023-02" db="EMBL/GenBank/DDBJ databases">
        <authorList>
            <person name="Palmer J.M."/>
        </authorList>
    </citation>
    <scope>NUCLEOTIDE SEQUENCE</scope>
    <source>
        <strain evidence="7">FW57</strain>
    </source>
</reference>
<feature type="domain" description="FAD-binding" evidence="6">
    <location>
        <begin position="5"/>
        <end position="231"/>
    </location>
</feature>
<dbReference type="Proteomes" id="UP001197093">
    <property type="component" value="Unassembled WGS sequence"/>
</dbReference>
<feature type="domain" description="FAD-binding" evidence="6">
    <location>
        <begin position="260"/>
        <end position="332"/>
    </location>
</feature>
<comment type="similarity">
    <text evidence="1">Belongs to the paxM FAD-dependent monooxygenase family.</text>
</comment>
<dbReference type="PANTHER" id="PTHR46720">
    <property type="entry name" value="HYDROXYLASE, PUTATIVE (AFU_ORTHOLOGUE AFUA_3G01460)-RELATED"/>
    <property type="match status" value="1"/>
</dbReference>
<name>A0AAD4HV42_9PEZI</name>
<dbReference type="SUPFAM" id="SSF51905">
    <property type="entry name" value="FAD/NAD(P)-binding domain"/>
    <property type="match status" value="1"/>
</dbReference>
<evidence type="ECO:0000313" key="7">
    <source>
        <dbReference type="EMBL" id="KAG7284461.1"/>
    </source>
</evidence>
<evidence type="ECO:0000256" key="4">
    <source>
        <dbReference type="ARBA" id="ARBA00023002"/>
    </source>
</evidence>
<dbReference type="GO" id="GO:0016491">
    <property type="term" value="F:oxidoreductase activity"/>
    <property type="evidence" value="ECO:0007669"/>
    <property type="project" value="UniProtKB-KW"/>
</dbReference>
<dbReference type="Gene3D" id="3.50.50.60">
    <property type="entry name" value="FAD/NAD(P)-binding domain"/>
    <property type="match status" value="3"/>
</dbReference>
<comment type="caution">
    <text evidence="7">The sequence shown here is derived from an EMBL/GenBank/DDBJ whole genome shotgun (WGS) entry which is preliminary data.</text>
</comment>
<keyword evidence="3" id="KW-0274">FAD</keyword>
<dbReference type="Pfam" id="PF01494">
    <property type="entry name" value="FAD_binding_3"/>
    <property type="match status" value="2"/>
</dbReference>
<organism evidence="7 8">
    <name type="scientific">Staphylotrichum longicolle</name>
    <dbReference type="NCBI Taxonomy" id="669026"/>
    <lineage>
        <taxon>Eukaryota</taxon>
        <taxon>Fungi</taxon>
        <taxon>Dikarya</taxon>
        <taxon>Ascomycota</taxon>
        <taxon>Pezizomycotina</taxon>
        <taxon>Sordariomycetes</taxon>
        <taxon>Sordariomycetidae</taxon>
        <taxon>Sordariales</taxon>
        <taxon>Chaetomiaceae</taxon>
        <taxon>Staphylotrichum</taxon>
    </lineage>
</organism>
<dbReference type="InterPro" id="IPR002938">
    <property type="entry name" value="FAD-bd"/>
</dbReference>
<keyword evidence="8" id="KW-1185">Reference proteome</keyword>
<evidence type="ECO:0000256" key="5">
    <source>
        <dbReference type="SAM" id="MobiDB-lite"/>
    </source>
</evidence>
<proteinExistence type="inferred from homology"/>
<evidence type="ECO:0000313" key="8">
    <source>
        <dbReference type="Proteomes" id="UP001197093"/>
    </source>
</evidence>
<dbReference type="GO" id="GO:0071949">
    <property type="term" value="F:FAD binding"/>
    <property type="evidence" value="ECO:0007669"/>
    <property type="project" value="InterPro"/>
</dbReference>